<sequence length="343" mass="38862">SPYGRFASLRHWYSRSEQTSEAAEARLLSRLQFFSVGGKTIATPGESKTVARVGLVDLDGDGVRKINTLVIDQVGNDFDVTDHKMTRSEYITNNKLGFNPESQTKVSVQSGTTTTVDIPPKKHNLDSLEKWRQVQKIEKMTLLGHSLGGYFAAVYALKYPQYVERLILVSPAGIPPNPYENNKDLKNSTGRTIPRWVIKLWEANFTPQLIMRLTGPFGPSLVSQYTSRRFAHLDEQDRIDLHDYLYHISAAPGSGEYAMSRILAPGAYARKPLMNRLENLKMPTVFMYGEEDWMDYRAAEEARTKMHVPTEVIRIPNAGHHLYLDNPVEFDKAVISIMLEVEN</sequence>
<reference evidence="1" key="1">
    <citation type="submission" date="2021-06" db="EMBL/GenBank/DDBJ databases">
        <authorList>
            <person name="Kallberg Y."/>
            <person name="Tangrot J."/>
            <person name="Rosling A."/>
        </authorList>
    </citation>
    <scope>NUCLEOTIDE SEQUENCE</scope>
    <source>
        <strain evidence="1">CL356</strain>
    </source>
</reference>
<gene>
    <name evidence="1" type="ORF">ACOLOM_LOCUS1485</name>
</gene>
<comment type="caution">
    <text evidence="1">The sequence shown here is derived from an EMBL/GenBank/DDBJ whole genome shotgun (WGS) entry which is preliminary data.</text>
</comment>
<dbReference type="Proteomes" id="UP000789525">
    <property type="component" value="Unassembled WGS sequence"/>
</dbReference>
<evidence type="ECO:0000313" key="2">
    <source>
        <dbReference type="Proteomes" id="UP000789525"/>
    </source>
</evidence>
<protein>
    <submittedName>
        <fullName evidence="1">3435_t:CDS:1</fullName>
    </submittedName>
</protein>
<keyword evidence="2" id="KW-1185">Reference proteome</keyword>
<accession>A0ACA9KE97</accession>
<name>A0ACA9KE97_9GLOM</name>
<organism evidence="1 2">
    <name type="scientific">Acaulospora colombiana</name>
    <dbReference type="NCBI Taxonomy" id="27376"/>
    <lineage>
        <taxon>Eukaryota</taxon>
        <taxon>Fungi</taxon>
        <taxon>Fungi incertae sedis</taxon>
        <taxon>Mucoromycota</taxon>
        <taxon>Glomeromycotina</taxon>
        <taxon>Glomeromycetes</taxon>
        <taxon>Diversisporales</taxon>
        <taxon>Acaulosporaceae</taxon>
        <taxon>Acaulospora</taxon>
    </lineage>
</organism>
<feature type="non-terminal residue" evidence="1">
    <location>
        <position position="1"/>
    </location>
</feature>
<dbReference type="EMBL" id="CAJVPT010001764">
    <property type="protein sequence ID" value="CAG8468498.1"/>
    <property type="molecule type" value="Genomic_DNA"/>
</dbReference>
<proteinExistence type="predicted"/>
<evidence type="ECO:0000313" key="1">
    <source>
        <dbReference type="EMBL" id="CAG8468498.1"/>
    </source>
</evidence>